<dbReference type="InterPro" id="IPR028224">
    <property type="entry name" value="Otospiralin"/>
</dbReference>
<evidence type="ECO:0000313" key="1">
    <source>
        <dbReference type="Ensembl" id="ENSOANP00000014953.2"/>
    </source>
</evidence>
<sequence>MARARACKSEVVGSNPDCATCLLCDLGRVTLLLYPFAEPPAMPYWPFSTTDFWSYVEYFRTLGAYQQINDMARTFFSHYPLGNTLGYNVPYHEH</sequence>
<dbReference type="GeneTree" id="ENSGT00390000011600"/>
<dbReference type="Ensembl" id="ENSOANT00000014956.2">
    <property type="protein sequence ID" value="ENSOANP00000014953.2"/>
    <property type="gene ID" value="ENSOANG00000009404.2"/>
</dbReference>
<dbReference type="GO" id="GO:0007605">
    <property type="term" value="P:sensory perception of sound"/>
    <property type="evidence" value="ECO:0000318"/>
    <property type="project" value="GO_Central"/>
</dbReference>
<dbReference type="eggNOG" id="ENOG502S3R4">
    <property type="taxonomic scope" value="Eukaryota"/>
</dbReference>
<dbReference type="PANTHER" id="PTHR35073">
    <property type="entry name" value="OTOSPIRALIN"/>
    <property type="match status" value="1"/>
</dbReference>
<reference evidence="1 2" key="1">
    <citation type="journal article" date="2008" name="Nature">
        <title>Genome analysis of the platypus reveals unique signatures of evolution.</title>
        <authorList>
            <person name="Warren W.C."/>
            <person name="Hillier L.W."/>
            <person name="Marshall Graves J.A."/>
            <person name="Birney E."/>
            <person name="Ponting C.P."/>
            <person name="Grutzner F."/>
            <person name="Belov K."/>
            <person name="Miller W."/>
            <person name="Clarke L."/>
            <person name="Chinwalla A.T."/>
            <person name="Yang S.P."/>
            <person name="Heger A."/>
            <person name="Locke D.P."/>
            <person name="Miethke P."/>
            <person name="Waters P.D."/>
            <person name="Veyrunes F."/>
            <person name="Fulton L."/>
            <person name="Fulton B."/>
            <person name="Graves T."/>
            <person name="Wallis J."/>
            <person name="Puente X.S."/>
            <person name="Lopez-Otin C."/>
            <person name="Ordonez G.R."/>
            <person name="Eichler E.E."/>
            <person name="Chen L."/>
            <person name="Cheng Z."/>
            <person name="Deakin J.E."/>
            <person name="Alsop A."/>
            <person name="Thompson K."/>
            <person name="Kirby P."/>
            <person name="Papenfuss A.T."/>
            <person name="Wakefield M.J."/>
            <person name="Olender T."/>
            <person name="Lancet D."/>
            <person name="Huttley G.A."/>
            <person name="Smit A.F."/>
            <person name="Pask A."/>
            <person name="Temple-Smith P."/>
            <person name="Batzer M.A."/>
            <person name="Walker J.A."/>
            <person name="Konkel M.K."/>
            <person name="Harris R.S."/>
            <person name="Whittington C.M."/>
            <person name="Wong E.S."/>
            <person name="Gemmell N.J."/>
            <person name="Buschiazzo E."/>
            <person name="Vargas Jentzsch I.M."/>
            <person name="Merkel A."/>
            <person name="Schmitz J."/>
            <person name="Zemann A."/>
            <person name="Churakov G."/>
            <person name="Kriegs J.O."/>
            <person name="Brosius J."/>
            <person name="Murchison E.P."/>
            <person name="Sachidanandam R."/>
            <person name="Smith C."/>
            <person name="Hannon G.J."/>
            <person name="Tsend-Ayush E."/>
            <person name="McMillan D."/>
            <person name="Attenborough R."/>
            <person name="Rens W."/>
            <person name="Ferguson-Smith M."/>
            <person name="Lefevre C.M."/>
            <person name="Sharp J.A."/>
            <person name="Nicholas K.R."/>
            <person name="Ray D.A."/>
            <person name="Kube M."/>
            <person name="Reinhardt R."/>
            <person name="Pringle T.H."/>
            <person name="Taylor J."/>
            <person name="Jones R.C."/>
            <person name="Nixon B."/>
            <person name="Dacheux J.L."/>
            <person name="Niwa H."/>
            <person name="Sekita Y."/>
            <person name="Huang X."/>
            <person name="Stark A."/>
            <person name="Kheradpour P."/>
            <person name="Kellis M."/>
            <person name="Flicek P."/>
            <person name="Chen Y."/>
            <person name="Webber C."/>
            <person name="Hardison R."/>
            <person name="Nelson J."/>
            <person name="Hallsworth-Pepin K."/>
            <person name="Delehaunty K."/>
            <person name="Markovic C."/>
            <person name="Minx P."/>
            <person name="Feng Y."/>
            <person name="Kremitzki C."/>
            <person name="Mitreva M."/>
            <person name="Glasscock J."/>
            <person name="Wylie T."/>
            <person name="Wohldmann P."/>
            <person name="Thiru P."/>
            <person name="Nhan M.N."/>
            <person name="Pohl C.S."/>
            <person name="Smith S.M."/>
            <person name="Hou S."/>
            <person name="Nefedov M."/>
            <person name="de Jong P.J."/>
            <person name="Renfree M.B."/>
            <person name="Mardis E.R."/>
            <person name="Wilson R.K."/>
        </authorList>
    </citation>
    <scope>NUCLEOTIDE SEQUENCE [LARGE SCALE GENOMIC DNA]</scope>
    <source>
        <strain evidence="1 2">Glennie</strain>
    </source>
</reference>
<dbReference type="FunCoup" id="F7EZI1">
    <property type="interactions" value="2"/>
</dbReference>
<protein>
    <recommendedName>
        <fullName evidence="3">Otospiralin</fullName>
    </recommendedName>
</protein>
<dbReference type="InParanoid" id="F7EZI1"/>
<reference evidence="1" key="3">
    <citation type="submission" date="2025-09" db="UniProtKB">
        <authorList>
            <consortium name="Ensembl"/>
        </authorList>
    </citation>
    <scope>IDENTIFICATION</scope>
    <source>
        <strain evidence="1">Glennie</strain>
    </source>
</reference>
<evidence type="ECO:0008006" key="3">
    <source>
        <dbReference type="Google" id="ProtNLM"/>
    </source>
</evidence>
<dbReference type="Bgee" id="ENSOANG00000009404">
    <property type="expression patterns" value="Expressed in endometrium and 2 other cell types or tissues"/>
</dbReference>
<proteinExistence type="predicted"/>
<reference evidence="1" key="2">
    <citation type="submission" date="2025-08" db="UniProtKB">
        <authorList>
            <consortium name="Ensembl"/>
        </authorList>
    </citation>
    <scope>IDENTIFICATION</scope>
    <source>
        <strain evidence="1">Glennie</strain>
    </source>
</reference>
<keyword evidence="2" id="KW-1185">Reference proteome</keyword>
<dbReference type="Pfam" id="PF15182">
    <property type="entry name" value="OTOS"/>
    <property type="match status" value="1"/>
</dbReference>
<evidence type="ECO:0000313" key="2">
    <source>
        <dbReference type="Proteomes" id="UP000002279"/>
    </source>
</evidence>
<accession>F7EZI1</accession>
<dbReference type="OMA" id="GFHAPYR"/>
<dbReference type="AlphaFoldDB" id="F7EZI1"/>
<dbReference type="STRING" id="9258.ENSOANP00000014953"/>
<organism evidence="1 2">
    <name type="scientific">Ornithorhynchus anatinus</name>
    <name type="common">Duckbill platypus</name>
    <dbReference type="NCBI Taxonomy" id="9258"/>
    <lineage>
        <taxon>Eukaryota</taxon>
        <taxon>Metazoa</taxon>
        <taxon>Chordata</taxon>
        <taxon>Craniata</taxon>
        <taxon>Vertebrata</taxon>
        <taxon>Euteleostomi</taxon>
        <taxon>Mammalia</taxon>
        <taxon>Monotremata</taxon>
        <taxon>Ornithorhynchidae</taxon>
        <taxon>Ornithorhynchus</taxon>
    </lineage>
</organism>
<dbReference type="Proteomes" id="UP000002279">
    <property type="component" value="Chromosome 1"/>
</dbReference>
<dbReference type="PANTHER" id="PTHR35073:SF1">
    <property type="entry name" value="OTOSPIRALIN"/>
    <property type="match status" value="1"/>
</dbReference>
<dbReference type="HOGENOM" id="CLU_170470_0_0_1"/>
<name>F7EZI1_ORNAN</name>